<name>A0A5C6DRK4_9BACT</name>
<keyword evidence="2" id="KW-1185">Reference proteome</keyword>
<dbReference type="EMBL" id="SJPY01000006">
    <property type="protein sequence ID" value="TWU38835.1"/>
    <property type="molecule type" value="Genomic_DNA"/>
</dbReference>
<protein>
    <submittedName>
        <fullName evidence="1">Uncharacterized protein</fullName>
    </submittedName>
</protein>
<reference evidence="1 2" key="1">
    <citation type="submission" date="2019-02" db="EMBL/GenBank/DDBJ databases">
        <title>Deep-cultivation of Planctomycetes and their phenomic and genomic characterization uncovers novel biology.</title>
        <authorList>
            <person name="Wiegand S."/>
            <person name="Jogler M."/>
            <person name="Boedeker C."/>
            <person name="Pinto D."/>
            <person name="Vollmers J."/>
            <person name="Rivas-Marin E."/>
            <person name="Kohn T."/>
            <person name="Peeters S.H."/>
            <person name="Heuer A."/>
            <person name="Rast P."/>
            <person name="Oberbeckmann S."/>
            <person name="Bunk B."/>
            <person name="Jeske O."/>
            <person name="Meyerdierks A."/>
            <person name="Storesund J.E."/>
            <person name="Kallscheuer N."/>
            <person name="Luecker S."/>
            <person name="Lage O.M."/>
            <person name="Pohl T."/>
            <person name="Merkel B.J."/>
            <person name="Hornburger P."/>
            <person name="Mueller R.-W."/>
            <person name="Bruemmer F."/>
            <person name="Labrenz M."/>
            <person name="Spormann A.M."/>
            <person name="Op Den Camp H."/>
            <person name="Overmann J."/>
            <person name="Amann R."/>
            <person name="Jetten M.S.M."/>
            <person name="Mascher T."/>
            <person name="Medema M.H."/>
            <person name="Devos D.P."/>
            <person name="Kaster A.-K."/>
            <person name="Ovreas L."/>
            <person name="Rohde M."/>
            <person name="Galperin M.Y."/>
            <person name="Jogler C."/>
        </authorList>
    </citation>
    <scope>NUCLEOTIDE SEQUENCE [LARGE SCALE GENOMIC DNA]</scope>
    <source>
        <strain evidence="1 2">Q31b</strain>
    </source>
</reference>
<gene>
    <name evidence="1" type="ORF">Q31b_39130</name>
</gene>
<organism evidence="1 2">
    <name type="scientific">Novipirellula aureliae</name>
    <dbReference type="NCBI Taxonomy" id="2527966"/>
    <lineage>
        <taxon>Bacteria</taxon>
        <taxon>Pseudomonadati</taxon>
        <taxon>Planctomycetota</taxon>
        <taxon>Planctomycetia</taxon>
        <taxon>Pirellulales</taxon>
        <taxon>Pirellulaceae</taxon>
        <taxon>Novipirellula</taxon>
    </lineage>
</organism>
<proteinExistence type="predicted"/>
<dbReference type="AlphaFoldDB" id="A0A5C6DRK4"/>
<evidence type="ECO:0000313" key="2">
    <source>
        <dbReference type="Proteomes" id="UP000315471"/>
    </source>
</evidence>
<sequence>MNWKTFVVNAGLGSLLGEAFQAWPWLCFASLNLGTSSLSRGRSSLLASHHGDFRPKLGSRPLSLEDQMKVKQLRKNVPPNLCKHSFECFERCIDFGALDSNFCEITK</sequence>
<accession>A0A5C6DRK4</accession>
<dbReference type="Proteomes" id="UP000315471">
    <property type="component" value="Unassembled WGS sequence"/>
</dbReference>
<evidence type="ECO:0000313" key="1">
    <source>
        <dbReference type="EMBL" id="TWU38835.1"/>
    </source>
</evidence>
<comment type="caution">
    <text evidence="1">The sequence shown here is derived from an EMBL/GenBank/DDBJ whole genome shotgun (WGS) entry which is preliminary data.</text>
</comment>